<accession>A0ABQ8XPR1</accession>
<protein>
    <recommendedName>
        <fullName evidence="3">HD domain-containing protein</fullName>
    </recommendedName>
</protein>
<sequence>MKKLFFENCTKNIKKEILSKWYDKIYQLYTSENRHYHSLVHVQSLLNLYQEYQSLIENKQVMILSIFFHDVIYDPKKGDNEEKSNEVFQQFASETNLNQTVITKVSEYILATKRKKLFNSNQSLNDENHYENDLKLFLDFDWSILGSDEQTYEQYSKAVRLEYNHLGELYKQKRLAFLGIALQKLTNDKLYLTDFGKKQFLKNSIKNVQNEIKVLSD</sequence>
<dbReference type="SUPFAM" id="SSF109604">
    <property type="entry name" value="HD-domain/PDEase-like"/>
    <property type="match status" value="1"/>
</dbReference>
<proteinExistence type="predicted"/>
<name>A0ABQ8XPR1_9EUKA</name>
<comment type="caution">
    <text evidence="1">The sequence shown here is derived from an EMBL/GenBank/DDBJ whole genome shotgun (WGS) entry which is preliminary data.</text>
</comment>
<dbReference type="Proteomes" id="UP001150062">
    <property type="component" value="Unassembled WGS sequence"/>
</dbReference>
<evidence type="ECO:0008006" key="3">
    <source>
        <dbReference type="Google" id="ProtNLM"/>
    </source>
</evidence>
<dbReference type="PANTHER" id="PTHR21174:SF0">
    <property type="entry name" value="HD PHOSPHOHYDROLASE FAMILY PROTEIN-RELATED"/>
    <property type="match status" value="1"/>
</dbReference>
<keyword evidence="2" id="KW-1185">Reference proteome</keyword>
<dbReference type="PANTHER" id="PTHR21174">
    <property type="match status" value="1"/>
</dbReference>
<reference evidence="1" key="1">
    <citation type="submission" date="2022-08" db="EMBL/GenBank/DDBJ databases">
        <title>Novel sulfate-reducing endosymbionts in the free-living metamonad Anaeramoeba.</title>
        <authorList>
            <person name="Jerlstrom-Hultqvist J."/>
            <person name="Cepicka I."/>
            <person name="Gallot-Lavallee L."/>
            <person name="Salas-Leiva D."/>
            <person name="Curtis B.A."/>
            <person name="Zahonova K."/>
            <person name="Pipaliya S."/>
            <person name="Dacks J."/>
            <person name="Roger A.J."/>
        </authorList>
    </citation>
    <scope>NUCLEOTIDE SEQUENCE</scope>
    <source>
        <strain evidence="1">Schooner1</strain>
    </source>
</reference>
<dbReference type="Gene3D" id="1.10.472.50">
    <property type="entry name" value="HD-domain/PDEase-like"/>
    <property type="match status" value="1"/>
</dbReference>
<dbReference type="InterPro" id="IPR009218">
    <property type="entry name" value="HD_phosphohydro"/>
</dbReference>
<evidence type="ECO:0000313" key="2">
    <source>
        <dbReference type="Proteomes" id="UP001150062"/>
    </source>
</evidence>
<organism evidence="1 2">
    <name type="scientific">Anaeramoeba flamelloides</name>
    <dbReference type="NCBI Taxonomy" id="1746091"/>
    <lineage>
        <taxon>Eukaryota</taxon>
        <taxon>Metamonada</taxon>
        <taxon>Anaeramoebidae</taxon>
        <taxon>Anaeramoeba</taxon>
    </lineage>
</organism>
<evidence type="ECO:0000313" key="1">
    <source>
        <dbReference type="EMBL" id="KAJ6234079.1"/>
    </source>
</evidence>
<dbReference type="EMBL" id="JAOAOG010000272">
    <property type="protein sequence ID" value="KAJ6234079.1"/>
    <property type="molecule type" value="Genomic_DNA"/>
</dbReference>
<dbReference type="PIRSF" id="PIRSF035170">
    <property type="entry name" value="HD_phosphohydro"/>
    <property type="match status" value="1"/>
</dbReference>
<gene>
    <name evidence="1" type="ORF">M0813_00713</name>
</gene>